<evidence type="ECO:0000313" key="4">
    <source>
        <dbReference type="Proteomes" id="UP001363622"/>
    </source>
</evidence>
<evidence type="ECO:0000313" key="3">
    <source>
        <dbReference type="EMBL" id="KAK7509474.1"/>
    </source>
</evidence>
<name>A0ABR1KAI9_9PEZI</name>
<keyword evidence="2" id="KW-0732">Signal</keyword>
<feature type="compositionally biased region" description="Basic and acidic residues" evidence="1">
    <location>
        <begin position="65"/>
        <end position="80"/>
    </location>
</feature>
<gene>
    <name evidence="3" type="ORF">IWZ03DRAFT_419002</name>
</gene>
<dbReference type="EMBL" id="JBBPHU010000017">
    <property type="protein sequence ID" value="KAK7509474.1"/>
    <property type="molecule type" value="Genomic_DNA"/>
</dbReference>
<sequence length="89" mass="9350">MRFPALAGAGIAAVHVKVVLAALDHLGKVVASDAEVCPRDVVLEGVIEGIGCGDGAGYVDETDDERNTPSRPNEDKECKLDEFGVVESR</sequence>
<reference evidence="3 4" key="1">
    <citation type="submission" date="2024-04" db="EMBL/GenBank/DDBJ databases">
        <title>Phyllosticta paracitricarpa is synonymous to the EU quarantine fungus P. citricarpa based on phylogenomic analyses.</title>
        <authorList>
            <consortium name="Lawrence Berkeley National Laboratory"/>
            <person name="Van Ingen-Buijs V.A."/>
            <person name="Van Westerhoven A.C."/>
            <person name="Haridas S."/>
            <person name="Skiadas P."/>
            <person name="Martin F."/>
            <person name="Groenewald J.Z."/>
            <person name="Crous P.W."/>
            <person name="Seidl M.F."/>
        </authorList>
    </citation>
    <scope>NUCLEOTIDE SEQUENCE [LARGE SCALE GENOMIC DNA]</scope>
    <source>
        <strain evidence="3 4">CBS 123371</strain>
    </source>
</reference>
<comment type="caution">
    <text evidence="3">The sequence shown here is derived from an EMBL/GenBank/DDBJ whole genome shotgun (WGS) entry which is preliminary data.</text>
</comment>
<feature type="signal peptide" evidence="2">
    <location>
        <begin position="1"/>
        <end position="21"/>
    </location>
</feature>
<organism evidence="3 4">
    <name type="scientific">Phyllosticta citriasiana</name>
    <dbReference type="NCBI Taxonomy" id="595635"/>
    <lineage>
        <taxon>Eukaryota</taxon>
        <taxon>Fungi</taxon>
        <taxon>Dikarya</taxon>
        <taxon>Ascomycota</taxon>
        <taxon>Pezizomycotina</taxon>
        <taxon>Dothideomycetes</taxon>
        <taxon>Dothideomycetes incertae sedis</taxon>
        <taxon>Botryosphaeriales</taxon>
        <taxon>Phyllostictaceae</taxon>
        <taxon>Phyllosticta</taxon>
    </lineage>
</organism>
<feature type="region of interest" description="Disordered" evidence="1">
    <location>
        <begin position="57"/>
        <end position="80"/>
    </location>
</feature>
<accession>A0ABR1KAI9</accession>
<dbReference type="Proteomes" id="UP001363622">
    <property type="component" value="Unassembled WGS sequence"/>
</dbReference>
<evidence type="ECO:0000256" key="1">
    <source>
        <dbReference type="SAM" id="MobiDB-lite"/>
    </source>
</evidence>
<protein>
    <submittedName>
        <fullName evidence="3">Uncharacterized protein</fullName>
    </submittedName>
</protein>
<keyword evidence="4" id="KW-1185">Reference proteome</keyword>
<evidence type="ECO:0000256" key="2">
    <source>
        <dbReference type="SAM" id="SignalP"/>
    </source>
</evidence>
<feature type="chain" id="PRO_5047443628" evidence="2">
    <location>
        <begin position="22"/>
        <end position="89"/>
    </location>
</feature>
<proteinExistence type="predicted"/>